<evidence type="ECO:0000313" key="1">
    <source>
        <dbReference type="EMBL" id="CCI11278.1"/>
    </source>
</evidence>
<dbReference type="EMBL" id="CAIX01000901">
    <property type="protein sequence ID" value="CCI11278.1"/>
    <property type="molecule type" value="Genomic_DNA"/>
</dbReference>
<accession>A0A024FVS8</accession>
<keyword evidence="2" id="KW-1185">Reference proteome</keyword>
<dbReference type="OrthoDB" id="186625at2759"/>
<organism evidence="1 2">
    <name type="scientific">Albugo candida</name>
    <dbReference type="NCBI Taxonomy" id="65357"/>
    <lineage>
        <taxon>Eukaryota</taxon>
        <taxon>Sar</taxon>
        <taxon>Stramenopiles</taxon>
        <taxon>Oomycota</taxon>
        <taxon>Peronosporomycetes</taxon>
        <taxon>Albuginales</taxon>
        <taxon>Albuginaceae</taxon>
        <taxon>Albugo</taxon>
    </lineage>
</organism>
<dbReference type="AlphaFoldDB" id="A0A024FVS8"/>
<name>A0A024FVS8_9STRA</name>
<comment type="caution">
    <text evidence="1">The sequence shown here is derived from an EMBL/GenBank/DDBJ whole genome shotgun (WGS) entry which is preliminary data.</text>
</comment>
<dbReference type="InParanoid" id="A0A024FVS8"/>
<proteinExistence type="predicted"/>
<gene>
    <name evidence="1" type="ORF">BN9_126850</name>
</gene>
<dbReference type="Proteomes" id="UP000053237">
    <property type="component" value="Unassembled WGS sequence"/>
</dbReference>
<evidence type="ECO:0000313" key="2">
    <source>
        <dbReference type="Proteomes" id="UP000053237"/>
    </source>
</evidence>
<reference evidence="1 2" key="1">
    <citation type="submission" date="2012-05" db="EMBL/GenBank/DDBJ databases">
        <title>Recombination and specialization in a pathogen metapopulation.</title>
        <authorList>
            <person name="Gardiner A."/>
            <person name="Kemen E."/>
            <person name="Schultz-Larsen T."/>
            <person name="MacLean D."/>
            <person name="Van Oosterhout C."/>
            <person name="Jones J.D.G."/>
        </authorList>
    </citation>
    <scope>NUCLEOTIDE SEQUENCE [LARGE SCALE GENOMIC DNA]</scope>
    <source>
        <strain evidence="1 2">Ac Nc2</strain>
    </source>
</reference>
<protein>
    <submittedName>
        <fullName evidence="1">Uncharacterized protein</fullName>
    </submittedName>
</protein>
<sequence>MENERIPVALTDSVGMPLGFIRTDHNSDFEAGQLFERYDRDRSGMMNSSNSIHSSPIFDLNYSILCRIYKQRHTIGNPIRKDACKILRDKLLVKKEAGLDCDEKKAQVHSEQWELHTLCKDELLIVVSILLKRDAPDVAPTLDSLHAMSDRKLMPEGINIESTFRRQLWEITKLDTLFDAVFDFWITEFADVYNHSIKLRQRT</sequence>